<organism evidence="2 3">
    <name type="scientific">Zizania palustris</name>
    <name type="common">Northern wild rice</name>
    <dbReference type="NCBI Taxonomy" id="103762"/>
    <lineage>
        <taxon>Eukaryota</taxon>
        <taxon>Viridiplantae</taxon>
        <taxon>Streptophyta</taxon>
        <taxon>Embryophyta</taxon>
        <taxon>Tracheophyta</taxon>
        <taxon>Spermatophyta</taxon>
        <taxon>Magnoliopsida</taxon>
        <taxon>Liliopsida</taxon>
        <taxon>Poales</taxon>
        <taxon>Poaceae</taxon>
        <taxon>BOP clade</taxon>
        <taxon>Oryzoideae</taxon>
        <taxon>Oryzeae</taxon>
        <taxon>Zizaniinae</taxon>
        <taxon>Zizania</taxon>
    </lineage>
</organism>
<feature type="compositionally biased region" description="Basic residues" evidence="1">
    <location>
        <begin position="35"/>
        <end position="44"/>
    </location>
</feature>
<dbReference type="AlphaFoldDB" id="A0A8J5S6B3"/>
<protein>
    <submittedName>
        <fullName evidence="2">Uncharacterized protein</fullName>
    </submittedName>
</protein>
<sequence length="62" mass="6832">MNPTLETAPSPMPTGESLLKGPQLGGDSKGGIRGIRPRIPTRVHKVQEARELKPEVFKPEDW</sequence>
<dbReference type="EMBL" id="JAAALK010000289">
    <property type="protein sequence ID" value="KAG8051099.1"/>
    <property type="molecule type" value="Genomic_DNA"/>
</dbReference>
<proteinExistence type="predicted"/>
<feature type="region of interest" description="Disordered" evidence="1">
    <location>
        <begin position="1"/>
        <end position="62"/>
    </location>
</feature>
<accession>A0A8J5S6B3</accession>
<name>A0A8J5S6B3_ZIZPA</name>
<keyword evidence="3" id="KW-1185">Reference proteome</keyword>
<feature type="compositionally biased region" description="Basic and acidic residues" evidence="1">
    <location>
        <begin position="45"/>
        <end position="62"/>
    </location>
</feature>
<reference evidence="2" key="1">
    <citation type="journal article" date="2021" name="bioRxiv">
        <title>Whole Genome Assembly and Annotation of Northern Wild Rice, Zizania palustris L., Supports a Whole Genome Duplication in the Zizania Genus.</title>
        <authorList>
            <person name="Haas M."/>
            <person name="Kono T."/>
            <person name="Macchietto M."/>
            <person name="Millas R."/>
            <person name="McGilp L."/>
            <person name="Shao M."/>
            <person name="Duquette J."/>
            <person name="Hirsch C.N."/>
            <person name="Kimball J."/>
        </authorList>
    </citation>
    <scope>NUCLEOTIDE SEQUENCE</scope>
    <source>
        <tissue evidence="2">Fresh leaf tissue</tissue>
    </source>
</reference>
<gene>
    <name evidence="2" type="ORF">GUJ93_ZPchr0009g86</name>
</gene>
<dbReference type="Proteomes" id="UP000729402">
    <property type="component" value="Unassembled WGS sequence"/>
</dbReference>
<comment type="caution">
    <text evidence="2">The sequence shown here is derived from an EMBL/GenBank/DDBJ whole genome shotgun (WGS) entry which is preliminary data.</text>
</comment>
<evidence type="ECO:0000313" key="2">
    <source>
        <dbReference type="EMBL" id="KAG8051099.1"/>
    </source>
</evidence>
<evidence type="ECO:0000256" key="1">
    <source>
        <dbReference type="SAM" id="MobiDB-lite"/>
    </source>
</evidence>
<reference evidence="2" key="2">
    <citation type="submission" date="2021-02" db="EMBL/GenBank/DDBJ databases">
        <authorList>
            <person name="Kimball J.A."/>
            <person name="Haas M.W."/>
            <person name="Macchietto M."/>
            <person name="Kono T."/>
            <person name="Duquette J."/>
            <person name="Shao M."/>
        </authorList>
    </citation>
    <scope>NUCLEOTIDE SEQUENCE</scope>
    <source>
        <tissue evidence="2">Fresh leaf tissue</tissue>
    </source>
</reference>
<evidence type="ECO:0000313" key="3">
    <source>
        <dbReference type="Proteomes" id="UP000729402"/>
    </source>
</evidence>
<feature type="compositionally biased region" description="Gly residues" evidence="1">
    <location>
        <begin position="23"/>
        <end position="33"/>
    </location>
</feature>